<dbReference type="AlphaFoldDB" id="A0A917A210"/>
<evidence type="ECO:0000256" key="3">
    <source>
        <dbReference type="ARBA" id="ARBA00023163"/>
    </source>
</evidence>
<dbReference type="PROSITE" id="PS01081">
    <property type="entry name" value="HTH_TETR_1"/>
    <property type="match status" value="1"/>
</dbReference>
<organism evidence="6 7">
    <name type="scientific">Primorskyibacter flagellatus</name>
    <dbReference type="NCBI Taxonomy" id="1387277"/>
    <lineage>
        <taxon>Bacteria</taxon>
        <taxon>Pseudomonadati</taxon>
        <taxon>Pseudomonadota</taxon>
        <taxon>Alphaproteobacteria</taxon>
        <taxon>Rhodobacterales</taxon>
        <taxon>Roseobacteraceae</taxon>
        <taxon>Primorskyibacter</taxon>
    </lineage>
</organism>
<name>A0A917A210_9RHOB</name>
<evidence type="ECO:0000313" key="6">
    <source>
        <dbReference type="EMBL" id="GGE22750.1"/>
    </source>
</evidence>
<dbReference type="Pfam" id="PF00440">
    <property type="entry name" value="TetR_N"/>
    <property type="match status" value="1"/>
</dbReference>
<dbReference type="RefSeq" id="WP_188476479.1">
    <property type="nucleotide sequence ID" value="NZ_BMFJ01000001.1"/>
</dbReference>
<dbReference type="EMBL" id="BMFJ01000001">
    <property type="protein sequence ID" value="GGE22750.1"/>
    <property type="molecule type" value="Genomic_DNA"/>
</dbReference>
<feature type="DNA-binding region" description="H-T-H motif" evidence="4">
    <location>
        <begin position="38"/>
        <end position="57"/>
    </location>
</feature>
<keyword evidence="3" id="KW-0804">Transcription</keyword>
<reference evidence="7" key="1">
    <citation type="journal article" date="2019" name="Int. J. Syst. Evol. Microbiol.">
        <title>The Global Catalogue of Microorganisms (GCM) 10K type strain sequencing project: providing services to taxonomists for standard genome sequencing and annotation.</title>
        <authorList>
            <consortium name="The Broad Institute Genomics Platform"/>
            <consortium name="The Broad Institute Genome Sequencing Center for Infectious Disease"/>
            <person name="Wu L."/>
            <person name="Ma J."/>
        </authorList>
    </citation>
    <scope>NUCLEOTIDE SEQUENCE [LARGE SCALE GENOMIC DNA]</scope>
    <source>
        <strain evidence="7">CGMCC 1.12664</strain>
    </source>
</reference>
<evidence type="ECO:0000256" key="4">
    <source>
        <dbReference type="PROSITE-ProRule" id="PRU00335"/>
    </source>
</evidence>
<evidence type="ECO:0000313" key="7">
    <source>
        <dbReference type="Proteomes" id="UP000612855"/>
    </source>
</evidence>
<dbReference type="PANTHER" id="PTHR47506:SF1">
    <property type="entry name" value="HTH-TYPE TRANSCRIPTIONAL REGULATOR YJDC"/>
    <property type="match status" value="1"/>
</dbReference>
<gene>
    <name evidence="6" type="ORF">GCM10011360_09060</name>
</gene>
<evidence type="ECO:0000259" key="5">
    <source>
        <dbReference type="PROSITE" id="PS50977"/>
    </source>
</evidence>
<dbReference type="InterPro" id="IPR036271">
    <property type="entry name" value="Tet_transcr_reg_TetR-rel_C_sf"/>
</dbReference>
<dbReference type="PROSITE" id="PS50977">
    <property type="entry name" value="HTH_TETR_2"/>
    <property type="match status" value="1"/>
</dbReference>
<dbReference type="InterPro" id="IPR001647">
    <property type="entry name" value="HTH_TetR"/>
</dbReference>
<dbReference type="GO" id="GO:0003677">
    <property type="term" value="F:DNA binding"/>
    <property type="evidence" value="ECO:0007669"/>
    <property type="project" value="UniProtKB-UniRule"/>
</dbReference>
<dbReference type="InterPro" id="IPR023772">
    <property type="entry name" value="DNA-bd_HTH_TetR-type_CS"/>
</dbReference>
<dbReference type="SUPFAM" id="SSF48498">
    <property type="entry name" value="Tetracyclin repressor-like, C-terminal domain"/>
    <property type="match status" value="1"/>
</dbReference>
<comment type="caution">
    <text evidence="6">The sequence shown here is derived from an EMBL/GenBank/DDBJ whole genome shotgun (WGS) entry which is preliminary data.</text>
</comment>
<evidence type="ECO:0000256" key="1">
    <source>
        <dbReference type="ARBA" id="ARBA00023015"/>
    </source>
</evidence>
<dbReference type="SUPFAM" id="SSF46689">
    <property type="entry name" value="Homeodomain-like"/>
    <property type="match status" value="1"/>
</dbReference>
<keyword evidence="1" id="KW-0805">Transcription regulation</keyword>
<dbReference type="Gene3D" id="1.10.10.60">
    <property type="entry name" value="Homeodomain-like"/>
    <property type="match status" value="1"/>
</dbReference>
<feature type="domain" description="HTH tetR-type" evidence="5">
    <location>
        <begin position="15"/>
        <end position="75"/>
    </location>
</feature>
<keyword evidence="2 4" id="KW-0238">DNA-binding</keyword>
<dbReference type="Proteomes" id="UP000612855">
    <property type="component" value="Unassembled WGS sequence"/>
</dbReference>
<dbReference type="InterPro" id="IPR011075">
    <property type="entry name" value="TetR_C"/>
</dbReference>
<dbReference type="PRINTS" id="PR00455">
    <property type="entry name" value="HTHTETR"/>
</dbReference>
<proteinExistence type="predicted"/>
<dbReference type="Gene3D" id="1.10.357.10">
    <property type="entry name" value="Tetracycline Repressor, domain 2"/>
    <property type="match status" value="1"/>
</dbReference>
<keyword evidence="7" id="KW-1185">Reference proteome</keyword>
<evidence type="ECO:0000256" key="2">
    <source>
        <dbReference type="ARBA" id="ARBA00023125"/>
    </source>
</evidence>
<sequence length="208" mass="22619">MTQAAVPRSPGRPATFRRDDVVALAKDLFWTRGYRDVSLSEIAQAANLTRASVYNAFESKDAIFLEALLTYNSDAPAALLYDLPGETRVGDAFDRLFRAACRTMGGDPARRGCLAMNSFGELLAMDTPVTDTVKRNFEGSRRLMQALIARAVDEGELPAGTDAAATGNLILSHLAGLSTWSKSGATEEELWQMSRRLLDLIGFARPAD</sequence>
<protein>
    <submittedName>
        <fullName evidence="6">TetR family transcriptional regulator</fullName>
    </submittedName>
</protein>
<dbReference type="Pfam" id="PF16925">
    <property type="entry name" value="TetR_C_13"/>
    <property type="match status" value="1"/>
</dbReference>
<dbReference type="PANTHER" id="PTHR47506">
    <property type="entry name" value="TRANSCRIPTIONAL REGULATORY PROTEIN"/>
    <property type="match status" value="1"/>
</dbReference>
<dbReference type="InterPro" id="IPR009057">
    <property type="entry name" value="Homeodomain-like_sf"/>
</dbReference>
<accession>A0A917A210</accession>